<evidence type="ECO:0000313" key="2">
    <source>
        <dbReference type="Proteomes" id="UP000288216"/>
    </source>
</evidence>
<evidence type="ECO:0000313" key="1">
    <source>
        <dbReference type="EMBL" id="GCB79443.1"/>
    </source>
</evidence>
<dbReference type="OrthoDB" id="6263678at2759"/>
<dbReference type="AlphaFoldDB" id="A0A401Q288"/>
<proteinExistence type="predicted"/>
<dbReference type="GO" id="GO:0005930">
    <property type="term" value="C:axoneme"/>
    <property type="evidence" value="ECO:0007669"/>
    <property type="project" value="TreeGrafter"/>
</dbReference>
<name>A0A401Q288_SCYTO</name>
<comment type="caution">
    <text evidence="1">The sequence shown here is derived from an EMBL/GenBank/DDBJ whole genome shotgun (WGS) entry which is preliminary data.</text>
</comment>
<organism evidence="1 2">
    <name type="scientific">Scyliorhinus torazame</name>
    <name type="common">Cloudy catshark</name>
    <name type="synonym">Catulus torazame</name>
    <dbReference type="NCBI Taxonomy" id="75743"/>
    <lineage>
        <taxon>Eukaryota</taxon>
        <taxon>Metazoa</taxon>
        <taxon>Chordata</taxon>
        <taxon>Craniata</taxon>
        <taxon>Vertebrata</taxon>
        <taxon>Chondrichthyes</taxon>
        <taxon>Elasmobranchii</taxon>
        <taxon>Galeomorphii</taxon>
        <taxon>Galeoidea</taxon>
        <taxon>Carcharhiniformes</taxon>
        <taxon>Scyliorhinidae</taxon>
        <taxon>Scyliorhinus</taxon>
    </lineage>
</organism>
<protein>
    <submittedName>
        <fullName evidence="1">Uncharacterized protein</fullName>
    </submittedName>
</protein>
<dbReference type="GO" id="GO:0120206">
    <property type="term" value="C:photoreceptor distal connecting cilium"/>
    <property type="evidence" value="ECO:0007669"/>
    <property type="project" value="TreeGrafter"/>
</dbReference>
<dbReference type="Pfam" id="PF15244">
    <property type="entry name" value="HSD3"/>
    <property type="match status" value="1"/>
</dbReference>
<dbReference type="GO" id="GO:0000226">
    <property type="term" value="P:microtubule cytoskeleton organization"/>
    <property type="evidence" value="ECO:0007669"/>
    <property type="project" value="TreeGrafter"/>
</dbReference>
<accession>A0A401Q288</accession>
<keyword evidence="2" id="KW-1185">Reference proteome</keyword>
<dbReference type="PANTHER" id="PTHR14917">
    <property type="entry name" value="SPERMATOGENESIS-ASSOCIATED PROTEIN 7"/>
    <property type="match status" value="1"/>
</dbReference>
<dbReference type="EMBL" id="BFAA01010656">
    <property type="protein sequence ID" value="GCB79443.1"/>
    <property type="molecule type" value="Genomic_DNA"/>
</dbReference>
<reference evidence="1 2" key="1">
    <citation type="journal article" date="2018" name="Nat. Ecol. Evol.">
        <title>Shark genomes provide insights into elasmobranch evolution and the origin of vertebrates.</title>
        <authorList>
            <person name="Hara Y"/>
            <person name="Yamaguchi K"/>
            <person name="Onimaru K"/>
            <person name="Kadota M"/>
            <person name="Koyanagi M"/>
            <person name="Keeley SD"/>
            <person name="Tatsumi K"/>
            <person name="Tanaka K"/>
            <person name="Motone F"/>
            <person name="Kageyama Y"/>
            <person name="Nozu R"/>
            <person name="Adachi N"/>
            <person name="Nishimura O"/>
            <person name="Nakagawa R"/>
            <person name="Tanegashima C"/>
            <person name="Kiyatake I"/>
            <person name="Matsumoto R"/>
            <person name="Murakumo K"/>
            <person name="Nishida K"/>
            <person name="Terakita A"/>
            <person name="Kuratani S"/>
            <person name="Sato K"/>
            <person name="Hyodo S Kuraku.S."/>
        </authorList>
    </citation>
    <scope>NUCLEOTIDE SEQUENCE [LARGE SCALE GENOMIC DNA]</scope>
</reference>
<gene>
    <name evidence="1" type="ORF">scyTo_0016958</name>
</gene>
<dbReference type="GO" id="GO:0120200">
    <property type="term" value="C:rod photoreceptor outer segment"/>
    <property type="evidence" value="ECO:0007669"/>
    <property type="project" value="TreeGrafter"/>
</dbReference>
<dbReference type="STRING" id="75743.A0A401Q288"/>
<dbReference type="Proteomes" id="UP000288216">
    <property type="component" value="Unassembled WGS sequence"/>
</dbReference>
<sequence length="76" mass="9192">MKKCLWEDEMKYLQFLKEVTDDILIRGYHSNKILENVFQTHIERSKYHLSEVNQSPFLMKHKSFIACTLVRYKPVT</sequence>
<dbReference type="GO" id="GO:0036064">
    <property type="term" value="C:ciliary basal body"/>
    <property type="evidence" value="ECO:0007669"/>
    <property type="project" value="TreeGrafter"/>
</dbReference>
<dbReference type="PANTHER" id="PTHR14917:SF3">
    <property type="entry name" value="SPERMATOGENESIS ASSOCIATED 7"/>
    <property type="match status" value="1"/>
</dbReference>
<dbReference type="InterPro" id="IPR029357">
    <property type="entry name" value="SPATA7"/>
</dbReference>
<dbReference type="GO" id="GO:0045494">
    <property type="term" value="P:photoreceptor cell maintenance"/>
    <property type="evidence" value="ECO:0007669"/>
    <property type="project" value="TreeGrafter"/>
</dbReference>